<dbReference type="GO" id="GO:0016787">
    <property type="term" value="F:hydrolase activity"/>
    <property type="evidence" value="ECO:0007669"/>
    <property type="project" value="UniProtKB-KW"/>
</dbReference>
<dbReference type="Proteomes" id="UP000886339">
    <property type="component" value="Unassembled WGS sequence"/>
</dbReference>
<dbReference type="CDD" id="cd07528">
    <property type="entry name" value="HAD_CbbY-like"/>
    <property type="match status" value="1"/>
</dbReference>
<dbReference type="InterPro" id="IPR023198">
    <property type="entry name" value="PGP-like_dom2"/>
</dbReference>
<name>A0A831RV06_9GAMM</name>
<protein>
    <submittedName>
        <fullName evidence="1">HAD family hydrolase</fullName>
    </submittedName>
</protein>
<gene>
    <name evidence="1" type="ORF">ENJ12_01200</name>
</gene>
<dbReference type="SFLD" id="SFLDG01135">
    <property type="entry name" value="C1.5.6:_HAD__Beta-PGM__Phospha"/>
    <property type="match status" value="1"/>
</dbReference>
<organism evidence="1">
    <name type="scientific">Thiolapillus brandeum</name>
    <dbReference type="NCBI Taxonomy" id="1076588"/>
    <lineage>
        <taxon>Bacteria</taxon>
        <taxon>Pseudomonadati</taxon>
        <taxon>Pseudomonadota</taxon>
        <taxon>Gammaproteobacteria</taxon>
        <taxon>Chromatiales</taxon>
        <taxon>Sedimenticolaceae</taxon>
        <taxon>Thiolapillus</taxon>
    </lineage>
</organism>
<dbReference type="InterPro" id="IPR023214">
    <property type="entry name" value="HAD_sf"/>
</dbReference>
<dbReference type="PANTHER" id="PTHR42896:SF2">
    <property type="entry name" value="CBBY-LIKE PROTEIN"/>
    <property type="match status" value="1"/>
</dbReference>
<dbReference type="NCBIfam" id="TIGR01509">
    <property type="entry name" value="HAD-SF-IA-v3"/>
    <property type="match status" value="1"/>
</dbReference>
<evidence type="ECO:0000313" key="1">
    <source>
        <dbReference type="EMBL" id="HEC05444.1"/>
    </source>
</evidence>
<dbReference type="Gene3D" id="1.10.150.240">
    <property type="entry name" value="Putative phosphatase, domain 2"/>
    <property type="match status" value="1"/>
</dbReference>
<accession>A0A831RV06</accession>
<dbReference type="AlphaFoldDB" id="A0A831RV06"/>
<dbReference type="PANTHER" id="PTHR42896">
    <property type="entry name" value="XYLULOSE-1,5-BISPHOSPHATE (XUBP) PHOSPHATASE"/>
    <property type="match status" value="1"/>
</dbReference>
<reference evidence="1" key="1">
    <citation type="journal article" date="2020" name="mSystems">
        <title>Genome- and Community-Level Interaction Insights into Carbon Utilization and Element Cycling Functions of Hydrothermarchaeota in Hydrothermal Sediment.</title>
        <authorList>
            <person name="Zhou Z."/>
            <person name="Liu Y."/>
            <person name="Xu W."/>
            <person name="Pan J."/>
            <person name="Luo Z.H."/>
            <person name="Li M."/>
        </authorList>
    </citation>
    <scope>NUCLEOTIDE SEQUENCE [LARGE SCALE GENOMIC DNA]</scope>
    <source>
        <strain evidence="1">HyVt-458</strain>
    </source>
</reference>
<dbReference type="SFLD" id="SFLDS00003">
    <property type="entry name" value="Haloacid_Dehalogenase"/>
    <property type="match status" value="1"/>
</dbReference>
<dbReference type="InterPro" id="IPR006439">
    <property type="entry name" value="HAD-SF_hydro_IA"/>
</dbReference>
<dbReference type="SFLD" id="SFLDG01129">
    <property type="entry name" value="C1.5:_HAD__Beta-PGM__Phosphata"/>
    <property type="match status" value="1"/>
</dbReference>
<dbReference type="Gene3D" id="3.40.50.1000">
    <property type="entry name" value="HAD superfamily/HAD-like"/>
    <property type="match status" value="1"/>
</dbReference>
<dbReference type="EMBL" id="DRLF01000045">
    <property type="protein sequence ID" value="HEC05444.1"/>
    <property type="molecule type" value="Genomic_DNA"/>
</dbReference>
<dbReference type="PRINTS" id="PR00413">
    <property type="entry name" value="HADHALOGNASE"/>
</dbReference>
<sequence length="257" mass="28388">MAELKALIFDVDGTLADTERDGHRVAFNQAFADAGLDWDWTVDIYGQLLTVTGGKERIKYYLKHFLPDFTPPGKLDSFVADLHASKTEHYKSLMVDPGLPLRPGVERLLREARDAGMRLAIATTTTPANVTALLTNSLAEDAEDWFEVIAAGDIVPAKKPAPDIFIWAMEQLELPPENCMAFEDSDNGVKSVLGSGIRSLLVTVNDYTRDQDFSGATVVVDQLGTNEQPCRVLNGPGLIRDQVDLDALKDIHRYAWK</sequence>
<dbReference type="InterPro" id="IPR036412">
    <property type="entry name" value="HAD-like_sf"/>
</dbReference>
<dbReference type="Pfam" id="PF00702">
    <property type="entry name" value="Hydrolase"/>
    <property type="match status" value="1"/>
</dbReference>
<comment type="caution">
    <text evidence="1">The sequence shown here is derived from an EMBL/GenBank/DDBJ whole genome shotgun (WGS) entry which is preliminary data.</text>
</comment>
<dbReference type="SUPFAM" id="SSF56784">
    <property type="entry name" value="HAD-like"/>
    <property type="match status" value="1"/>
</dbReference>
<dbReference type="InterPro" id="IPR044999">
    <property type="entry name" value="CbbY-like"/>
</dbReference>
<dbReference type="SFLD" id="SFLDF00035">
    <property type="entry name" value="phosphoglycolate_phosphatase"/>
    <property type="match status" value="1"/>
</dbReference>
<proteinExistence type="predicted"/>
<keyword evidence="1" id="KW-0378">Hydrolase</keyword>